<sequence>MEDDVVDYWGKLPANKTVKFAPDAFKDGDLLMVVYKYLNPNDLSKGGKNYQAMQSYFLREFRKEINIGDVVYEGTMTIYHSSESALPGIWIHNQLLFPLNIYYGGHLVSQIGAYDGMNYLGGSRASIWFDNQRQGLAFDAPITLAYSLPESEGTSEFLFSVFLYDAKMKNMIVGVINGNPDGPPPGNAVYSIDEPVYTGITYYIPIGNGKSRATNPYAPF</sequence>
<dbReference type="EMBL" id="MK500327">
    <property type="protein sequence ID" value="QBK85448.1"/>
    <property type="molecule type" value="Genomic_DNA"/>
</dbReference>
<name>A0A481YQJ1_9VIRU</name>
<gene>
    <name evidence="1" type="ORF">LCMAC101_00350</name>
</gene>
<evidence type="ECO:0000313" key="1">
    <source>
        <dbReference type="EMBL" id="QBK85448.1"/>
    </source>
</evidence>
<protein>
    <submittedName>
        <fullName evidence="1">Uncharacterized protein</fullName>
    </submittedName>
</protein>
<accession>A0A481YQJ1</accession>
<proteinExistence type="predicted"/>
<reference evidence="1" key="1">
    <citation type="journal article" date="2019" name="MBio">
        <title>Virus Genomes from Deep Sea Sediments Expand the Ocean Megavirome and Support Independent Origins of Viral Gigantism.</title>
        <authorList>
            <person name="Backstrom D."/>
            <person name="Yutin N."/>
            <person name="Jorgensen S.L."/>
            <person name="Dharamshi J."/>
            <person name="Homa F."/>
            <person name="Zaremba-Niedwiedzka K."/>
            <person name="Spang A."/>
            <person name="Wolf Y.I."/>
            <person name="Koonin E.V."/>
            <person name="Ettema T.J."/>
        </authorList>
    </citation>
    <scope>NUCLEOTIDE SEQUENCE</scope>
</reference>
<organism evidence="1">
    <name type="scientific">Marseillevirus LCMAC101</name>
    <dbReference type="NCBI Taxonomy" id="2506602"/>
    <lineage>
        <taxon>Viruses</taxon>
        <taxon>Varidnaviria</taxon>
        <taxon>Bamfordvirae</taxon>
        <taxon>Nucleocytoviricota</taxon>
        <taxon>Megaviricetes</taxon>
        <taxon>Pimascovirales</taxon>
        <taxon>Pimascovirales incertae sedis</taxon>
        <taxon>Marseilleviridae</taxon>
    </lineage>
</organism>